<dbReference type="PROSITE" id="PS51257">
    <property type="entry name" value="PROKAR_LIPOPROTEIN"/>
    <property type="match status" value="1"/>
</dbReference>
<comment type="caution">
    <text evidence="1">The sequence shown here is derived from an EMBL/GenBank/DDBJ whole genome shotgun (WGS) entry which is preliminary data.</text>
</comment>
<accession>A0A550I7U2</accession>
<dbReference type="Proteomes" id="UP000315131">
    <property type="component" value="Unassembled WGS sequence"/>
</dbReference>
<sequence length="799" mass="90545">MKRLFLAFLAISIISCSNQTSKNLRVEDKIPANSELVLITPDLEKFIGDLESNEFINKSDFELKRKIRKQFDHLQYFNFTRETVIAFSEIASDTPVYTLITEKDSGYISLDSVNDKIVETVKENNIEYQRIGLNNSRIFLYETENLVVISNSKKRILDFDDQEKTLKSPAFGKALAASDANKTSIFLNHGKMPDAILNTFKDLSFPGIKNFAEWSALDLDISQSAVRLNGISIPGEAKNYIEKIWGLKPQTSEIGKICPTDFISLITISSPNFKEFYKDSIAPDYPEILDDTREVAAITIKDGSFIILNVNEIEAAKEALAGLGEKTEDFRGTPIIELYEEIKFKNLFKDLISLENAQYYSIEDQFVIFSNNAENLKNIISAYQNSDVLANRDYFKDLMNSLSSESNLLLIANGTNFKTSGSSNLKLNKNSLAAFQVITENDFAHLHGIFSNSRENSISKGVEQSISIKVDASITSTPYFFKNHRSDQLDIAVQDENNDLYLISNKGNVFWKRNLDSQITSEIFQVDLFKNGNQQLAFSTGYQMEVLDRNGKKVKGYPIKFNQPLTQPLAVFDYDNNRTYRFVLTQNNKVFMVGPKGRAIKGFDFDKAGSKIIQPPKHIRLGTKDYIIIAEESGKLNILSRQGKIRVPVKEKLNFSENGWFGYQNSFISTNSEHDLVKISQNGRISTSDLNLAENHRITASRNDLIYLSENELNINSESTDLDFGLYTDPQLFTLRDRTLIAITDTQTQKVYVFNDKAELLEGFPVYGTSKVDIANADLDSKLELVVRGEENELLIYKF</sequence>
<evidence type="ECO:0000313" key="1">
    <source>
        <dbReference type="EMBL" id="TRO67044.1"/>
    </source>
</evidence>
<proteinExistence type="predicted"/>
<keyword evidence="2" id="KW-1185">Reference proteome</keyword>
<dbReference type="EMBL" id="VHSF01000001">
    <property type="protein sequence ID" value="TRO67044.1"/>
    <property type="molecule type" value="Genomic_DNA"/>
</dbReference>
<protein>
    <submittedName>
        <fullName evidence="1">Uncharacterized protein</fullName>
    </submittedName>
</protein>
<dbReference type="OrthoDB" id="1093345at2"/>
<dbReference type="AlphaFoldDB" id="A0A550I7U2"/>
<reference evidence="1 2" key="1">
    <citation type="submission" date="2019-06" db="EMBL/GenBank/DDBJ databases">
        <title>Gramella sabulilitoris sp. nov., isolated from a marine sand.</title>
        <authorList>
            <person name="Yoon J.-H."/>
        </authorList>
    </citation>
    <scope>NUCLEOTIDE SEQUENCE [LARGE SCALE GENOMIC DNA]</scope>
    <source>
        <strain evidence="1 2">HSMS-1</strain>
    </source>
</reference>
<gene>
    <name evidence="1" type="ORF">FGM01_03930</name>
</gene>
<dbReference type="RefSeq" id="WP_143409824.1">
    <property type="nucleotide sequence ID" value="NZ_VHSF01000001.1"/>
</dbReference>
<name>A0A550I7U2_9FLAO</name>
<evidence type="ECO:0000313" key="2">
    <source>
        <dbReference type="Proteomes" id="UP000315131"/>
    </source>
</evidence>
<organism evidence="1 2">
    <name type="scientific">Christiangramia sabulilitoris</name>
    <dbReference type="NCBI Taxonomy" id="2583991"/>
    <lineage>
        <taxon>Bacteria</taxon>
        <taxon>Pseudomonadati</taxon>
        <taxon>Bacteroidota</taxon>
        <taxon>Flavobacteriia</taxon>
        <taxon>Flavobacteriales</taxon>
        <taxon>Flavobacteriaceae</taxon>
        <taxon>Christiangramia</taxon>
    </lineage>
</organism>